<feature type="domain" description="DNA2/NAM7 helicase-like C-terminal" evidence="8">
    <location>
        <begin position="911"/>
        <end position="1104"/>
    </location>
</feature>
<dbReference type="PANTHER" id="PTHR43788:SF8">
    <property type="entry name" value="DNA-BINDING PROTEIN SMUBP-2"/>
    <property type="match status" value="1"/>
</dbReference>
<evidence type="ECO:0000256" key="6">
    <source>
        <dbReference type="SAM" id="Coils"/>
    </source>
</evidence>
<dbReference type="EMBL" id="CP006812">
    <property type="protein sequence ID" value="AGY82877.1"/>
    <property type="molecule type" value="Genomic_DNA"/>
</dbReference>
<dbReference type="Pfam" id="PF13087">
    <property type="entry name" value="AAA_12"/>
    <property type="match status" value="1"/>
</dbReference>
<evidence type="ECO:0000259" key="8">
    <source>
        <dbReference type="Pfam" id="PF13087"/>
    </source>
</evidence>
<dbReference type="KEGG" id="caw:Q783_09960"/>
<feature type="coiled-coil region" evidence="6">
    <location>
        <begin position="555"/>
        <end position="589"/>
    </location>
</feature>
<feature type="domain" description="DNA2/NAM7 helicase helicase" evidence="7">
    <location>
        <begin position="748"/>
        <end position="886"/>
    </location>
</feature>
<dbReference type="InterPro" id="IPR027417">
    <property type="entry name" value="P-loop_NTPase"/>
</dbReference>
<dbReference type="FunFam" id="3.40.50.300:FF:000326">
    <property type="entry name" value="P-loop containing nucleoside triphosphate hydrolase"/>
    <property type="match status" value="1"/>
</dbReference>
<dbReference type="GO" id="GO:0016787">
    <property type="term" value="F:hydrolase activity"/>
    <property type="evidence" value="ECO:0007669"/>
    <property type="project" value="UniProtKB-KW"/>
</dbReference>
<evidence type="ECO:0000313" key="10">
    <source>
        <dbReference type="Proteomes" id="UP000017469"/>
    </source>
</evidence>
<dbReference type="InterPro" id="IPR041679">
    <property type="entry name" value="DNA2/NAM7-like_C"/>
</dbReference>
<proteinExistence type="inferred from homology"/>
<dbReference type="HOGENOM" id="CLU_277287_0_0_9"/>
<feature type="coiled-coil region" evidence="6">
    <location>
        <begin position="463"/>
        <end position="497"/>
    </location>
</feature>
<dbReference type="Pfam" id="PF13086">
    <property type="entry name" value="AAA_11"/>
    <property type="match status" value="2"/>
</dbReference>
<keyword evidence="3" id="KW-0378">Hydrolase</keyword>
<dbReference type="GO" id="GO:0043139">
    <property type="term" value="F:5'-3' DNA helicase activity"/>
    <property type="evidence" value="ECO:0007669"/>
    <property type="project" value="TreeGrafter"/>
</dbReference>
<gene>
    <name evidence="9" type="ORF">Q783_09960</name>
</gene>
<name>U5SG62_9LACT</name>
<dbReference type="AlphaFoldDB" id="U5SG62"/>
<evidence type="ECO:0000256" key="2">
    <source>
        <dbReference type="ARBA" id="ARBA00022741"/>
    </source>
</evidence>
<keyword evidence="4" id="KW-0347">Helicase</keyword>
<organism evidence="9 10">
    <name type="scientific">Carnobacterium inhibens subsp. gilichinskyi</name>
    <dbReference type="NCBI Taxonomy" id="1266845"/>
    <lineage>
        <taxon>Bacteria</taxon>
        <taxon>Bacillati</taxon>
        <taxon>Bacillota</taxon>
        <taxon>Bacilli</taxon>
        <taxon>Lactobacillales</taxon>
        <taxon>Carnobacteriaceae</taxon>
        <taxon>Carnobacterium</taxon>
    </lineage>
</organism>
<evidence type="ECO:0000259" key="7">
    <source>
        <dbReference type="Pfam" id="PF13086"/>
    </source>
</evidence>
<dbReference type="InterPro" id="IPR050534">
    <property type="entry name" value="Coronavir_polyprotein_1ab"/>
</dbReference>
<dbReference type="GO" id="GO:0005524">
    <property type="term" value="F:ATP binding"/>
    <property type="evidence" value="ECO:0007669"/>
    <property type="project" value="UniProtKB-KW"/>
</dbReference>
<dbReference type="STRING" id="1266845.Q783_09960"/>
<dbReference type="Proteomes" id="UP000017469">
    <property type="component" value="Chromosome"/>
</dbReference>
<dbReference type="Gene3D" id="3.40.50.300">
    <property type="entry name" value="P-loop containing nucleotide triphosphate hydrolases"/>
    <property type="match status" value="3"/>
</dbReference>
<evidence type="ECO:0000256" key="1">
    <source>
        <dbReference type="ARBA" id="ARBA00007913"/>
    </source>
</evidence>
<keyword evidence="5" id="KW-0067">ATP-binding</keyword>
<dbReference type="eggNOG" id="COG1112">
    <property type="taxonomic scope" value="Bacteria"/>
</dbReference>
<dbReference type="eggNOG" id="COG0419">
    <property type="taxonomic scope" value="Bacteria"/>
</dbReference>
<sequence>MINYVIVLFPVLEKVRQDMLDQGIINISPLQYLTNLVNPDRTGMLYNVVNGDIRILSEKYILFCKPADEKNSIKVVHIRKCTTFEYASFISLCEVLPSDCTIITMEDAKYIEKIPNDFLIQDIIKKDKKNDFDKKKFKEFKDYWKTQDIASKLEKEIINNKKIESVTTFSSIQLKMDISVMELSITMEDYNYQVGEQVIITSNEEWESKFRLDYSHMEHIKGIEIGIIKSCDKDSQTITIEPKIQNMDKILKQVYELEEGYLWVSDIGSTVKKRNEDTALKQLFNNQTANKNLKEFIPEVESAQPSSFEMNKMNKKDFTATFATLNENQRLSVLGAINTEDIFLIQGPPGTGKTTVICEMIQYLAKQGNKILLSAQTHLAVDNVLQRIGEEEEIDAIRIGNNEKVALGNEKYILEQRVEELQKSIVSTTKENKKKYHAIEKDYDIRRQKLISYEYVYEKVDAFMSINKNIEKARNELANLLSEINETEKMSASVTNEINYLDEILINSEDILEQIKNILSEGYSHEKLANLSKFQMEVFISKIDKEAIKEFKSCIIRLKNVEKEEINKLEKLELEKKKILQSKAFYTQKVAFYKAEQHNTGNSYESQIITYEKLEHTYMLECQEKDSQIEHLTFKSEKQSEKINDLVKRASKAKSIITATLDLSKEPLVSILGSKFTFKEFLDFYTQAQLFEWKYGKLPENTMDVLAQISLFDKRKKIKKQLDQLQNHYEDLIKLKTNISDTQSQMRQLIQIHISNDHVHCYLTDTNKEFNQFSTEDLTICSSFINTLNEDTVFMGFYNQTIDIQEEWASRMDVYQTSFEEAYVKSANLISATCLGIATKSNNYFSESEFDYLIIDEAGRASSLELLIPMIRGKKIVLVGDHKQISSDVERELMDKLTETEEIDENEISTYKASLFGLMYEKAKSSNKMFLDTQFRMNSDISKIVSDFYYDGKLLDADKIKERSHGLENKLIQSFYWLNTPGNMELYQESKEGSSPYNKGEIKGTINLLKWLDENISEEKSVGVIAPYKAQTKRLEKEINKVEFNHLVVEVNTIDAFQGREKQIVIMNLVRNNPNNTIGFIEQDSRMNVAFSRAQEMMFVIGNTEFIHRNKMKLPKLYEIVAQLRENNAVKSIEEFAKVGQNAK</sequence>
<evidence type="ECO:0000256" key="3">
    <source>
        <dbReference type="ARBA" id="ARBA00022801"/>
    </source>
</evidence>
<keyword evidence="6" id="KW-0175">Coiled coil</keyword>
<keyword evidence="2" id="KW-0547">Nucleotide-binding</keyword>
<dbReference type="PATRIC" id="fig|1266845.5.peg.1886"/>
<evidence type="ECO:0000256" key="4">
    <source>
        <dbReference type="ARBA" id="ARBA00022806"/>
    </source>
</evidence>
<dbReference type="CDD" id="cd18808">
    <property type="entry name" value="SF1_C_Upf1"/>
    <property type="match status" value="1"/>
</dbReference>
<reference evidence="9 10" key="1">
    <citation type="journal article" date="2013" name="Genome Announc.">
        <title>Complete Genome Sequence of Carnobacterium gilichinskyi Strain WN1359T (DSM 27470T).</title>
        <authorList>
            <person name="Leonard M.T."/>
            <person name="Panayotova N."/>
            <person name="Farmerie W.G."/>
            <person name="Triplett E.W."/>
            <person name="Nicholson W.L."/>
        </authorList>
    </citation>
    <scope>NUCLEOTIDE SEQUENCE [LARGE SCALE GENOMIC DNA]</scope>
    <source>
        <strain evidence="9 10">WN1359</strain>
    </source>
</reference>
<dbReference type="GO" id="GO:0005694">
    <property type="term" value="C:chromosome"/>
    <property type="evidence" value="ECO:0007669"/>
    <property type="project" value="UniProtKB-ARBA"/>
</dbReference>
<accession>U5SG62</accession>
<evidence type="ECO:0000256" key="5">
    <source>
        <dbReference type="ARBA" id="ARBA00022840"/>
    </source>
</evidence>
<dbReference type="RefSeq" id="WP_023179276.1">
    <property type="nucleotide sequence ID" value="NC_022606.1"/>
</dbReference>
<feature type="domain" description="DNA2/NAM7 helicase helicase" evidence="7">
    <location>
        <begin position="325"/>
        <end position="511"/>
    </location>
</feature>
<comment type="similarity">
    <text evidence="1">Belongs to the DNA2/NAM7 helicase family.</text>
</comment>
<dbReference type="PANTHER" id="PTHR43788">
    <property type="entry name" value="DNA2/NAM7 HELICASE FAMILY MEMBER"/>
    <property type="match status" value="1"/>
</dbReference>
<dbReference type="SUPFAM" id="SSF52540">
    <property type="entry name" value="P-loop containing nucleoside triphosphate hydrolases"/>
    <property type="match status" value="2"/>
</dbReference>
<dbReference type="InterPro" id="IPR041677">
    <property type="entry name" value="DNA2/NAM7_AAA_11"/>
</dbReference>
<evidence type="ECO:0000313" key="9">
    <source>
        <dbReference type="EMBL" id="AGY82877.1"/>
    </source>
</evidence>
<dbReference type="InterPro" id="IPR047187">
    <property type="entry name" value="SF1_C_Upf1"/>
</dbReference>
<evidence type="ECO:0008006" key="11">
    <source>
        <dbReference type="Google" id="ProtNLM"/>
    </source>
</evidence>
<protein>
    <recommendedName>
        <fullName evidence="11">AAA+ ATPase domain-containing protein</fullName>
    </recommendedName>
</protein>